<evidence type="ECO:0000256" key="1">
    <source>
        <dbReference type="SAM" id="Phobius"/>
    </source>
</evidence>
<gene>
    <name evidence="2" type="ORF">RU96_GL001236</name>
</gene>
<dbReference type="EMBL" id="JXKG01000020">
    <property type="protein sequence ID" value="OJG14319.1"/>
    <property type="molecule type" value="Genomic_DNA"/>
</dbReference>
<keyword evidence="1" id="KW-1133">Transmembrane helix</keyword>
<dbReference type="STRING" id="317010.RU96_GL001236"/>
<organism evidence="2 3">
    <name type="scientific">Enterococcus canintestini</name>
    <dbReference type="NCBI Taxonomy" id="317010"/>
    <lineage>
        <taxon>Bacteria</taxon>
        <taxon>Bacillati</taxon>
        <taxon>Bacillota</taxon>
        <taxon>Bacilli</taxon>
        <taxon>Lactobacillales</taxon>
        <taxon>Enterococcaceae</taxon>
        <taxon>Enterococcus</taxon>
    </lineage>
</organism>
<evidence type="ECO:0000313" key="2">
    <source>
        <dbReference type="EMBL" id="OJG14319.1"/>
    </source>
</evidence>
<evidence type="ECO:0000313" key="3">
    <source>
        <dbReference type="Proteomes" id="UP000182835"/>
    </source>
</evidence>
<dbReference type="Pfam" id="PF04854">
    <property type="entry name" value="DUF624"/>
    <property type="match status" value="1"/>
</dbReference>
<dbReference type="Proteomes" id="UP000182835">
    <property type="component" value="Unassembled WGS sequence"/>
</dbReference>
<dbReference type="InterPro" id="IPR006938">
    <property type="entry name" value="DUF624"/>
</dbReference>
<keyword evidence="1" id="KW-0472">Membrane</keyword>
<feature type="transmembrane region" description="Helical" evidence="1">
    <location>
        <begin position="148"/>
        <end position="171"/>
    </location>
</feature>
<feature type="transmembrane region" description="Helical" evidence="1">
    <location>
        <begin position="111"/>
        <end position="136"/>
    </location>
</feature>
<proteinExistence type="predicted"/>
<keyword evidence="1" id="KW-0812">Transmembrane</keyword>
<evidence type="ECO:0008006" key="4">
    <source>
        <dbReference type="Google" id="ProtNLM"/>
    </source>
</evidence>
<dbReference type="OrthoDB" id="2185447at2"/>
<feature type="transmembrane region" description="Helical" evidence="1">
    <location>
        <begin position="12"/>
        <end position="31"/>
    </location>
</feature>
<feature type="transmembrane region" description="Helical" evidence="1">
    <location>
        <begin position="177"/>
        <end position="196"/>
    </location>
</feature>
<sequence length="211" mass="24027">MEKKQKGMIKATYNLGEFLIALVKLQFFWWYGVLKGGILLGVFPATSAVISLFFQFFQTKEFSSQLFVDFKKSYQVAFKKTNLLGFIQTFILAVLWLDIRVAGQLLQNQLIHLFLLIFFVFSLLVGVFLFPVYWRYELSCLNYFKQAFFLMIASIVETIAIGVGIAVATAITTIFPILMLIAAVPLLLLPISWFSLQAMKKIEANNCNAKS</sequence>
<feature type="transmembrane region" description="Helical" evidence="1">
    <location>
        <begin position="37"/>
        <end position="57"/>
    </location>
</feature>
<name>A0A1L8R3H2_9ENTE</name>
<feature type="transmembrane region" description="Helical" evidence="1">
    <location>
        <begin position="81"/>
        <end position="99"/>
    </location>
</feature>
<dbReference type="AlphaFoldDB" id="A0A1L8R3H2"/>
<dbReference type="RefSeq" id="WP_071865467.1">
    <property type="nucleotide sequence ID" value="NZ_JBHLVQ010000017.1"/>
</dbReference>
<comment type="caution">
    <text evidence="2">The sequence shown here is derived from an EMBL/GenBank/DDBJ whole genome shotgun (WGS) entry which is preliminary data.</text>
</comment>
<protein>
    <recommendedName>
        <fullName evidence="4">DUF624 domain-containing protein</fullName>
    </recommendedName>
</protein>
<accession>A0A1L8R3H2</accession>
<reference evidence="2 3" key="1">
    <citation type="submission" date="2014-12" db="EMBL/GenBank/DDBJ databases">
        <title>Draft genome sequences of 29 type strains of Enterococci.</title>
        <authorList>
            <person name="Zhong Z."/>
            <person name="Sun Z."/>
            <person name="Liu W."/>
            <person name="Zhang W."/>
            <person name="Zhang H."/>
        </authorList>
    </citation>
    <scope>NUCLEOTIDE SEQUENCE [LARGE SCALE GENOMIC DNA]</scope>
    <source>
        <strain evidence="2 3">DSM 21207</strain>
    </source>
</reference>